<comment type="subcellular location">
    <subcellularLocation>
        <location evidence="1 4">Bacterial flagellum basal body</location>
    </subcellularLocation>
</comment>
<comment type="similarity">
    <text evidence="2 4">Belongs to the FliE family.</text>
</comment>
<evidence type="ECO:0000313" key="5">
    <source>
        <dbReference type="EMBL" id="QDT65652.1"/>
    </source>
</evidence>
<reference evidence="5 6" key="1">
    <citation type="submission" date="2019-02" db="EMBL/GenBank/DDBJ databases">
        <title>Deep-cultivation of Planctomycetes and their phenomic and genomic characterization uncovers novel biology.</title>
        <authorList>
            <person name="Wiegand S."/>
            <person name="Jogler M."/>
            <person name="Boedeker C."/>
            <person name="Pinto D."/>
            <person name="Vollmers J."/>
            <person name="Rivas-Marin E."/>
            <person name="Kohn T."/>
            <person name="Peeters S.H."/>
            <person name="Heuer A."/>
            <person name="Rast P."/>
            <person name="Oberbeckmann S."/>
            <person name="Bunk B."/>
            <person name="Jeske O."/>
            <person name="Meyerdierks A."/>
            <person name="Storesund J.E."/>
            <person name="Kallscheuer N."/>
            <person name="Luecker S."/>
            <person name="Lage O.M."/>
            <person name="Pohl T."/>
            <person name="Merkel B.J."/>
            <person name="Hornburger P."/>
            <person name="Mueller R.-W."/>
            <person name="Bruemmer F."/>
            <person name="Labrenz M."/>
            <person name="Spormann A.M."/>
            <person name="Op den Camp H."/>
            <person name="Overmann J."/>
            <person name="Amann R."/>
            <person name="Jetten M.S.M."/>
            <person name="Mascher T."/>
            <person name="Medema M.H."/>
            <person name="Devos D.P."/>
            <person name="Kaster A.-K."/>
            <person name="Ovreas L."/>
            <person name="Rohde M."/>
            <person name="Galperin M.Y."/>
            <person name="Jogler C."/>
        </authorList>
    </citation>
    <scope>NUCLEOTIDE SEQUENCE [LARGE SCALE GENOMIC DNA]</scope>
    <source>
        <strain evidence="5 6">V22</strain>
    </source>
</reference>
<keyword evidence="5" id="KW-0282">Flagellum</keyword>
<evidence type="ECO:0000256" key="3">
    <source>
        <dbReference type="ARBA" id="ARBA00023143"/>
    </source>
</evidence>
<evidence type="ECO:0000256" key="1">
    <source>
        <dbReference type="ARBA" id="ARBA00004117"/>
    </source>
</evidence>
<proteinExistence type="inferred from homology"/>
<dbReference type="AlphaFoldDB" id="A0A517TBA0"/>
<keyword evidence="3 4" id="KW-0975">Bacterial flagellum</keyword>
<sequence>MNGLSIASISGLNSGQGLTLNGVSGLSSAPAQQVFDPAGGNQPVDFQQLLFSAMNQVNAMEQNASTALHDHLAGGDVTQVEVLSSFRKADLTMRMMLQVRNKLLEAFNEIKQMQM</sequence>
<dbReference type="GO" id="GO:0003774">
    <property type="term" value="F:cytoskeletal motor activity"/>
    <property type="evidence" value="ECO:0007669"/>
    <property type="project" value="InterPro"/>
</dbReference>
<dbReference type="EMBL" id="CP036316">
    <property type="protein sequence ID" value="QDT65652.1"/>
    <property type="molecule type" value="Genomic_DNA"/>
</dbReference>
<gene>
    <name evidence="4" type="primary">fliE</name>
    <name evidence="5" type="ORF">V22_29110</name>
</gene>
<dbReference type="GO" id="GO:0009425">
    <property type="term" value="C:bacterial-type flagellum basal body"/>
    <property type="evidence" value="ECO:0007669"/>
    <property type="project" value="UniProtKB-SubCell"/>
</dbReference>
<dbReference type="GO" id="GO:0005198">
    <property type="term" value="F:structural molecule activity"/>
    <property type="evidence" value="ECO:0007669"/>
    <property type="project" value="InterPro"/>
</dbReference>
<dbReference type="Pfam" id="PF02049">
    <property type="entry name" value="FliE"/>
    <property type="match status" value="1"/>
</dbReference>
<name>A0A517TBA0_9PLAN</name>
<dbReference type="PRINTS" id="PR01006">
    <property type="entry name" value="FLGHOOKFLIE"/>
</dbReference>
<dbReference type="HAMAP" id="MF_00724">
    <property type="entry name" value="FliE"/>
    <property type="match status" value="1"/>
</dbReference>
<dbReference type="PANTHER" id="PTHR34653">
    <property type="match status" value="1"/>
</dbReference>
<protein>
    <recommendedName>
        <fullName evidence="4">Flagellar hook-basal body complex protein FliE</fullName>
    </recommendedName>
</protein>
<dbReference type="KEGG" id="chya:V22_29110"/>
<dbReference type="PANTHER" id="PTHR34653:SF1">
    <property type="entry name" value="FLAGELLAR HOOK-BASAL BODY COMPLEX PROTEIN FLIE"/>
    <property type="match status" value="1"/>
</dbReference>
<dbReference type="GO" id="GO:0071973">
    <property type="term" value="P:bacterial-type flagellum-dependent cell motility"/>
    <property type="evidence" value="ECO:0007669"/>
    <property type="project" value="InterPro"/>
</dbReference>
<accession>A0A517TBA0</accession>
<dbReference type="OrthoDB" id="285952at2"/>
<keyword evidence="6" id="KW-1185">Reference proteome</keyword>
<dbReference type="InterPro" id="IPR001624">
    <property type="entry name" value="FliE"/>
</dbReference>
<evidence type="ECO:0000313" key="6">
    <source>
        <dbReference type="Proteomes" id="UP000319976"/>
    </source>
</evidence>
<evidence type="ECO:0000256" key="2">
    <source>
        <dbReference type="ARBA" id="ARBA00009272"/>
    </source>
</evidence>
<keyword evidence="5" id="KW-0966">Cell projection</keyword>
<evidence type="ECO:0000256" key="4">
    <source>
        <dbReference type="HAMAP-Rule" id="MF_00724"/>
    </source>
</evidence>
<keyword evidence="5" id="KW-0969">Cilium</keyword>
<dbReference type="Proteomes" id="UP000319976">
    <property type="component" value="Chromosome"/>
</dbReference>
<organism evidence="5 6">
    <name type="scientific">Calycomorphotria hydatis</name>
    <dbReference type="NCBI Taxonomy" id="2528027"/>
    <lineage>
        <taxon>Bacteria</taxon>
        <taxon>Pseudomonadati</taxon>
        <taxon>Planctomycetota</taxon>
        <taxon>Planctomycetia</taxon>
        <taxon>Planctomycetales</taxon>
        <taxon>Planctomycetaceae</taxon>
        <taxon>Calycomorphotria</taxon>
    </lineage>
</organism>
<dbReference type="RefSeq" id="WP_145263926.1">
    <property type="nucleotide sequence ID" value="NZ_CP036316.1"/>
</dbReference>